<dbReference type="EMBL" id="FWFW01000001">
    <property type="protein sequence ID" value="SLN16622.1"/>
    <property type="molecule type" value="Genomic_DNA"/>
</dbReference>
<protein>
    <submittedName>
        <fullName evidence="1">Uncharacterized protein</fullName>
    </submittedName>
</protein>
<gene>
    <name evidence="1" type="ORF">PAM7971_00362</name>
</gene>
<dbReference type="AlphaFoldDB" id="A0A1Y5RK06"/>
<dbReference type="STRING" id="658057.SAMN04488032_101288"/>
<organism evidence="1 2">
    <name type="scientific">Pacificibacter marinus</name>
    <dbReference type="NCBI Taxonomy" id="658057"/>
    <lineage>
        <taxon>Bacteria</taxon>
        <taxon>Pseudomonadati</taxon>
        <taxon>Pseudomonadota</taxon>
        <taxon>Alphaproteobacteria</taxon>
        <taxon>Rhodobacterales</taxon>
        <taxon>Roseobacteraceae</taxon>
        <taxon>Pacificibacter</taxon>
    </lineage>
</organism>
<dbReference type="Proteomes" id="UP000193307">
    <property type="component" value="Unassembled WGS sequence"/>
</dbReference>
<keyword evidence="2" id="KW-1185">Reference proteome</keyword>
<reference evidence="1 2" key="1">
    <citation type="submission" date="2017-03" db="EMBL/GenBank/DDBJ databases">
        <authorList>
            <person name="Afonso C.L."/>
            <person name="Miller P.J."/>
            <person name="Scott M.A."/>
            <person name="Spackman E."/>
            <person name="Goraichik I."/>
            <person name="Dimitrov K.M."/>
            <person name="Suarez D.L."/>
            <person name="Swayne D.E."/>
        </authorList>
    </citation>
    <scope>NUCLEOTIDE SEQUENCE [LARGE SCALE GENOMIC DNA]</scope>
    <source>
        <strain evidence="1 2">CECT 7971</strain>
    </source>
</reference>
<sequence>MMPWGAYAGHIQARTIPLDLYATMQIEGDIVSAVVQNKTPIEVTIKKKCRTATLPGSPCAPDRALVTDTLTVVVKVPAPTAHRSIVNWSMQERSTAPPKQPPRLF</sequence>
<proteinExistence type="predicted"/>
<evidence type="ECO:0000313" key="1">
    <source>
        <dbReference type="EMBL" id="SLN16622.1"/>
    </source>
</evidence>
<accession>A0A1Y5RK06</accession>
<evidence type="ECO:0000313" key="2">
    <source>
        <dbReference type="Proteomes" id="UP000193307"/>
    </source>
</evidence>
<name>A0A1Y5RK06_9RHOB</name>